<protein>
    <submittedName>
        <fullName evidence="1">Uncharacterized protein</fullName>
    </submittedName>
</protein>
<reference evidence="1 2" key="1">
    <citation type="journal article" date="2021" name="J. Hered.">
        <title>A chromosome-level genome assembly of the parasitoid wasp, Cotesia glomerata (Hymenoptera: Braconidae).</title>
        <authorList>
            <person name="Pinto B.J."/>
            <person name="Weis J.J."/>
            <person name="Gamble T."/>
            <person name="Ode P.J."/>
            <person name="Paul R."/>
            <person name="Zaspel J.M."/>
        </authorList>
    </citation>
    <scope>NUCLEOTIDE SEQUENCE [LARGE SCALE GENOMIC DNA]</scope>
    <source>
        <strain evidence="1">CgM1</strain>
    </source>
</reference>
<dbReference type="EMBL" id="JAHXZJ010000002">
    <property type="protein sequence ID" value="KAH0564621.1"/>
    <property type="molecule type" value="Genomic_DNA"/>
</dbReference>
<name>A0AAV7J481_COTGL</name>
<accession>A0AAV7J481</accession>
<evidence type="ECO:0000313" key="1">
    <source>
        <dbReference type="EMBL" id="KAH0564621.1"/>
    </source>
</evidence>
<comment type="caution">
    <text evidence="1">The sequence shown here is derived from an EMBL/GenBank/DDBJ whole genome shotgun (WGS) entry which is preliminary data.</text>
</comment>
<sequence>MRDERKKYGKRPFEQFYFASSGNIEESFINIFLLIFPLHAEGILLYEPFGMVIILTSFQLQHSRGYSRCKFIKGFMNLLREMKRESIIPRFNATKVEEETIEKEIEIKRVYIFSRVETAERIKLPDVH</sequence>
<dbReference type="Proteomes" id="UP000826195">
    <property type="component" value="Unassembled WGS sequence"/>
</dbReference>
<organism evidence="1 2">
    <name type="scientific">Cotesia glomerata</name>
    <name type="common">Lepidopteran parasitic wasp</name>
    <name type="synonym">Apanteles glomeratus</name>
    <dbReference type="NCBI Taxonomy" id="32391"/>
    <lineage>
        <taxon>Eukaryota</taxon>
        <taxon>Metazoa</taxon>
        <taxon>Ecdysozoa</taxon>
        <taxon>Arthropoda</taxon>
        <taxon>Hexapoda</taxon>
        <taxon>Insecta</taxon>
        <taxon>Pterygota</taxon>
        <taxon>Neoptera</taxon>
        <taxon>Endopterygota</taxon>
        <taxon>Hymenoptera</taxon>
        <taxon>Apocrita</taxon>
        <taxon>Ichneumonoidea</taxon>
        <taxon>Braconidae</taxon>
        <taxon>Microgastrinae</taxon>
        <taxon>Cotesia</taxon>
    </lineage>
</organism>
<proteinExistence type="predicted"/>
<dbReference type="AlphaFoldDB" id="A0AAV7J481"/>
<evidence type="ECO:0000313" key="2">
    <source>
        <dbReference type="Proteomes" id="UP000826195"/>
    </source>
</evidence>
<gene>
    <name evidence="1" type="ORF">KQX54_013173</name>
</gene>
<keyword evidence="2" id="KW-1185">Reference proteome</keyword>